<evidence type="ECO:0000256" key="3">
    <source>
        <dbReference type="ARBA" id="ARBA00022777"/>
    </source>
</evidence>
<gene>
    <name evidence="5" type="ORF">GT003_04555</name>
</gene>
<reference evidence="5 6" key="1">
    <citation type="submission" date="2020-01" db="EMBL/GenBank/DDBJ databases">
        <title>Paenibacillus soybeanensis sp. nov. isolated from the nodules of soybean (Glycine max(L.) Merr).</title>
        <authorList>
            <person name="Wang H."/>
        </authorList>
    </citation>
    <scope>NUCLEOTIDE SEQUENCE [LARGE SCALE GENOMIC DNA]</scope>
    <source>
        <strain evidence="5 6">DSM 23054</strain>
    </source>
</reference>
<dbReference type="PIRSF" id="PIRSF006078">
    <property type="entry name" value="GlxK"/>
    <property type="match status" value="1"/>
</dbReference>
<evidence type="ECO:0000256" key="1">
    <source>
        <dbReference type="ARBA" id="ARBA00006284"/>
    </source>
</evidence>
<dbReference type="InterPro" id="IPR018197">
    <property type="entry name" value="Glycerate_kinase_RE-like"/>
</dbReference>
<evidence type="ECO:0000313" key="6">
    <source>
        <dbReference type="Proteomes" id="UP000558113"/>
    </source>
</evidence>
<dbReference type="AlphaFoldDB" id="A0A7X5C0C3"/>
<dbReference type="NCBIfam" id="TIGR00045">
    <property type="entry name" value="glycerate kinase"/>
    <property type="match status" value="1"/>
</dbReference>
<comment type="caution">
    <text evidence="5">The sequence shown here is derived from an EMBL/GenBank/DDBJ whole genome shotgun (WGS) entry which is preliminary data.</text>
</comment>
<keyword evidence="2 4" id="KW-0808">Transferase</keyword>
<dbReference type="EMBL" id="JAAAMU010000002">
    <property type="protein sequence ID" value="NBC68269.1"/>
    <property type="molecule type" value="Genomic_DNA"/>
</dbReference>
<protein>
    <submittedName>
        <fullName evidence="5">Glycerate kinase</fullName>
        <ecNumber evidence="5">2.7.1.-</ecNumber>
    </submittedName>
</protein>
<dbReference type="InterPro" id="IPR018193">
    <property type="entry name" value="Glyc_kinase_flavodox-like_fold"/>
</dbReference>
<dbReference type="GO" id="GO:0031388">
    <property type="term" value="P:organic acid phosphorylation"/>
    <property type="evidence" value="ECO:0007669"/>
    <property type="project" value="UniProtKB-UniRule"/>
</dbReference>
<dbReference type="InterPro" id="IPR036129">
    <property type="entry name" value="Glycerate_kinase_sf"/>
</dbReference>
<dbReference type="SUPFAM" id="SSF110738">
    <property type="entry name" value="Glycerate kinase I"/>
    <property type="match status" value="1"/>
</dbReference>
<dbReference type="Pfam" id="PF02595">
    <property type="entry name" value="Gly_kinase"/>
    <property type="match status" value="1"/>
</dbReference>
<evidence type="ECO:0000313" key="5">
    <source>
        <dbReference type="EMBL" id="NBC68269.1"/>
    </source>
</evidence>
<dbReference type="Proteomes" id="UP000558113">
    <property type="component" value="Unassembled WGS sequence"/>
</dbReference>
<dbReference type="GO" id="GO:0008887">
    <property type="term" value="F:glycerate kinase activity"/>
    <property type="evidence" value="ECO:0007669"/>
    <property type="project" value="UniProtKB-UniRule"/>
</dbReference>
<dbReference type="OrthoDB" id="9774290at2"/>
<dbReference type="InterPro" id="IPR004381">
    <property type="entry name" value="Glycerate_kinase"/>
</dbReference>
<evidence type="ECO:0000256" key="4">
    <source>
        <dbReference type="PIRNR" id="PIRNR006078"/>
    </source>
</evidence>
<comment type="similarity">
    <text evidence="1 4">Belongs to the glycerate kinase type-1 family.</text>
</comment>
<keyword evidence="6" id="KW-1185">Reference proteome</keyword>
<organism evidence="5 6">
    <name type="scientific">Paenibacillus sacheonensis</name>
    <dbReference type="NCBI Taxonomy" id="742054"/>
    <lineage>
        <taxon>Bacteria</taxon>
        <taxon>Bacillati</taxon>
        <taxon>Bacillota</taxon>
        <taxon>Bacilli</taxon>
        <taxon>Bacillales</taxon>
        <taxon>Paenibacillaceae</taxon>
        <taxon>Paenibacillus</taxon>
    </lineage>
</organism>
<keyword evidence="3 4" id="KW-0418">Kinase</keyword>
<dbReference type="Gene3D" id="3.90.1510.10">
    <property type="entry name" value="Glycerate kinase, domain 2"/>
    <property type="match status" value="1"/>
</dbReference>
<name>A0A7X5C0C3_9BACL</name>
<dbReference type="Gene3D" id="3.40.50.10350">
    <property type="entry name" value="Glycerate kinase, domain 1"/>
    <property type="match status" value="1"/>
</dbReference>
<accession>A0A7X5C0C3</accession>
<dbReference type="EC" id="2.7.1.-" evidence="5"/>
<dbReference type="PANTHER" id="PTHR21599:SF0">
    <property type="entry name" value="GLYCERATE KINASE"/>
    <property type="match status" value="1"/>
</dbReference>
<dbReference type="PANTHER" id="PTHR21599">
    <property type="entry name" value="GLYCERATE KINASE"/>
    <property type="match status" value="1"/>
</dbReference>
<sequence length="386" mass="39474">MKFVLAPDSFKESMAAGRVAAIMREAITEIARGSEVEIVELPVGDGGEGTLELLVNALDGRMVEAKVTGPLGEPVSARMGLSGDGRTAIVEMAQASGLQLVPAAARNPLLTTTYGTGELIRLALDSGAVDRLIVTIGGSATNDCGAGMLQALGARLLDSGGLPIGRGGGELHRIAAIDLAGMDSRLKSIRVSVACDVTNPLTGPHGASHVFGPQKGATPEVAEQLDAALTHFADCIEKTEGLRLHDIPGAGAAGGLGAALMLCGGKLEPGIELVLNAVGFDSHVRGADYVLTGEGRIDSQTPGGKVIAGIAKHAKQAGVPVLAFAGSLQPGYEELYEGGLQAVFGITPKPMTLEEAMKQGEANLRQTVSNVVRLIVGQSGPKNKTE</sequence>
<dbReference type="RefSeq" id="WP_161694905.1">
    <property type="nucleotide sequence ID" value="NZ_JAAAMU010000002.1"/>
</dbReference>
<evidence type="ECO:0000256" key="2">
    <source>
        <dbReference type="ARBA" id="ARBA00022679"/>
    </source>
</evidence>
<proteinExistence type="inferred from homology"/>